<feature type="chain" id="PRO_5004788715" description="Lipoprotein" evidence="1">
    <location>
        <begin position="23"/>
        <end position="353"/>
    </location>
</feature>
<reference evidence="2" key="1">
    <citation type="journal article" date="2013" name="PLoS ONE">
        <title>Metagenomic insights into the carbohydrate-active enzymes carried by the microorganisms adhering to solid digesta in the rumen of cows.</title>
        <authorList>
            <person name="Wang L."/>
            <person name="Hatem A."/>
            <person name="Catalyurek U.V."/>
            <person name="Morrison M."/>
            <person name="Yu Z."/>
        </authorList>
    </citation>
    <scope>NUCLEOTIDE SEQUENCE</scope>
</reference>
<evidence type="ECO:0000256" key="1">
    <source>
        <dbReference type="SAM" id="SignalP"/>
    </source>
</evidence>
<accession>W0FLE1</accession>
<keyword evidence="1" id="KW-0732">Signal</keyword>
<sequence length="353" mass="38785">MMKKIAALLLCMMLCLSAVSFAAAEDVPNLAGTYYSYGYDVETMFMNYYFHFYDEIPGLGKVFHAGMCMDQICFDGTYEVLAEERAYNVAMDRAASEAGTLTEGTAPYTVVFYDFAGNELDRCAMDAEHIYNDMVNITGIGGGNCAMNLDTDPENSKFAAQYAGEPAVSFLSLVNPDDDTATLELKVNGKYDDLVVLFVEGTYAMNEDQTVITLTPDSEDDPGATVTKNEDGTYTYVSTDGDEVILAEVKPVEVAYALKGEIPVPGMEGTNADFICSLYSDNTVRLYADFMGNQMDVDKGTYEIDMTTYSFVIHFENAGDLTTEGYAADMVLNYKGTVEPFGEIEQTLKFVTE</sequence>
<proteinExistence type="predicted"/>
<organism evidence="2">
    <name type="scientific">uncultured bacterium Contig140</name>
    <dbReference type="NCBI Taxonomy" id="1393424"/>
    <lineage>
        <taxon>Bacteria</taxon>
        <taxon>environmental samples</taxon>
    </lineage>
</organism>
<evidence type="ECO:0000313" key="2">
    <source>
        <dbReference type="EMBL" id="AHF23790.1"/>
    </source>
</evidence>
<dbReference type="EMBL" id="KC246775">
    <property type="protein sequence ID" value="AHF23790.1"/>
    <property type="molecule type" value="Genomic_DNA"/>
</dbReference>
<evidence type="ECO:0008006" key="3">
    <source>
        <dbReference type="Google" id="ProtNLM"/>
    </source>
</evidence>
<protein>
    <recommendedName>
        <fullName evidence="3">Lipoprotein</fullName>
    </recommendedName>
</protein>
<dbReference type="AlphaFoldDB" id="W0FLE1"/>
<name>W0FLE1_9BACT</name>
<feature type="signal peptide" evidence="1">
    <location>
        <begin position="1"/>
        <end position="22"/>
    </location>
</feature>